<dbReference type="AlphaFoldDB" id="A0A0T5VNW7"/>
<gene>
    <name evidence="1" type="ORF">ASU31_13020</name>
</gene>
<dbReference type="GO" id="GO:0051537">
    <property type="term" value="F:2 iron, 2 sulfur cluster binding"/>
    <property type="evidence" value="ECO:0007669"/>
    <property type="project" value="InterPro"/>
</dbReference>
<comment type="caution">
    <text evidence="1">The sequence shown here is derived from an EMBL/GenBank/DDBJ whole genome shotgun (WGS) entry which is preliminary data.</text>
</comment>
<dbReference type="OrthoDB" id="1201186at2"/>
<accession>A0A0T5VNW7</accession>
<dbReference type="InterPro" id="IPR036922">
    <property type="entry name" value="Rieske_2Fe-2S_sf"/>
</dbReference>
<sequence length="135" mass="14635">MKYLYSILFVLVLATGCGKDEGYIPNVPVNYNVTLQEFSIKQKDNVMLVADRGVGGLIIVRISSNNYVAFDRCSTVNPEKICKVVPDDSGFTATDPCSGAKFSLLDGSPQKAPAERSLKAYNVSLQGNTLIHVSN</sequence>
<keyword evidence="2" id="KW-1185">Reference proteome</keyword>
<name>A0A0T5VNW7_9SPHI</name>
<reference evidence="1 2" key="1">
    <citation type="submission" date="2015-11" db="EMBL/GenBank/DDBJ databases">
        <title>Sequence of Pedobacter ginsenosidimutans.</title>
        <authorList>
            <person name="Carson E."/>
            <person name="Keyser V."/>
            <person name="Newman J."/>
            <person name="Miller J."/>
        </authorList>
    </citation>
    <scope>NUCLEOTIDE SEQUENCE [LARGE SCALE GENOMIC DNA]</scope>
    <source>
        <strain evidence="1 2">KACC 14530</strain>
    </source>
</reference>
<dbReference type="Proteomes" id="UP000051950">
    <property type="component" value="Unassembled WGS sequence"/>
</dbReference>
<dbReference type="PROSITE" id="PS51257">
    <property type="entry name" value="PROKAR_LIPOPROTEIN"/>
    <property type="match status" value="1"/>
</dbReference>
<dbReference type="STRING" id="687842.ASU31_13020"/>
<evidence type="ECO:0000313" key="2">
    <source>
        <dbReference type="Proteomes" id="UP000051950"/>
    </source>
</evidence>
<evidence type="ECO:0000313" key="1">
    <source>
        <dbReference type="EMBL" id="KRT15582.1"/>
    </source>
</evidence>
<evidence type="ECO:0008006" key="3">
    <source>
        <dbReference type="Google" id="ProtNLM"/>
    </source>
</evidence>
<proteinExistence type="predicted"/>
<protein>
    <recommendedName>
        <fullName evidence="3">Rieske domain-containing protein</fullName>
    </recommendedName>
</protein>
<dbReference type="Gene3D" id="2.102.10.10">
    <property type="entry name" value="Rieske [2Fe-2S] iron-sulphur domain"/>
    <property type="match status" value="1"/>
</dbReference>
<organism evidence="1 2">
    <name type="scientific">Pedobacter ginsenosidimutans</name>
    <dbReference type="NCBI Taxonomy" id="687842"/>
    <lineage>
        <taxon>Bacteria</taxon>
        <taxon>Pseudomonadati</taxon>
        <taxon>Bacteroidota</taxon>
        <taxon>Sphingobacteriia</taxon>
        <taxon>Sphingobacteriales</taxon>
        <taxon>Sphingobacteriaceae</taxon>
        <taxon>Pedobacter</taxon>
    </lineage>
</organism>
<dbReference type="EMBL" id="LMZQ01000008">
    <property type="protein sequence ID" value="KRT15582.1"/>
    <property type="molecule type" value="Genomic_DNA"/>
</dbReference>